<keyword evidence="2" id="KW-1185">Reference proteome</keyword>
<accession>A0ACA9SHH6</accession>
<dbReference type="EMBL" id="CAJVQC010120998">
    <property type="protein sequence ID" value="CAG8838584.1"/>
    <property type="molecule type" value="Genomic_DNA"/>
</dbReference>
<organism evidence="1 2">
    <name type="scientific">Racocetra persica</name>
    <dbReference type="NCBI Taxonomy" id="160502"/>
    <lineage>
        <taxon>Eukaryota</taxon>
        <taxon>Fungi</taxon>
        <taxon>Fungi incertae sedis</taxon>
        <taxon>Mucoromycota</taxon>
        <taxon>Glomeromycotina</taxon>
        <taxon>Glomeromycetes</taxon>
        <taxon>Diversisporales</taxon>
        <taxon>Gigasporaceae</taxon>
        <taxon>Racocetra</taxon>
    </lineage>
</organism>
<feature type="non-terminal residue" evidence="1">
    <location>
        <position position="1"/>
    </location>
</feature>
<gene>
    <name evidence="1" type="ORF">RPERSI_LOCUS30729</name>
</gene>
<feature type="non-terminal residue" evidence="1">
    <location>
        <position position="72"/>
    </location>
</feature>
<evidence type="ECO:0000313" key="2">
    <source>
        <dbReference type="Proteomes" id="UP000789920"/>
    </source>
</evidence>
<protein>
    <submittedName>
        <fullName evidence="1">22545_t:CDS:1</fullName>
    </submittedName>
</protein>
<comment type="caution">
    <text evidence="1">The sequence shown here is derived from an EMBL/GenBank/DDBJ whole genome shotgun (WGS) entry which is preliminary data.</text>
</comment>
<proteinExistence type="predicted"/>
<name>A0ACA9SHH6_9GLOM</name>
<sequence length="72" mass="7794">VSLSPVVSPSPVGLPLPVVLPSPVASLLSIALLLLNKDVKEIFVDPDYELATKELQQIPDILYICNLMPIED</sequence>
<evidence type="ECO:0000313" key="1">
    <source>
        <dbReference type="EMBL" id="CAG8838584.1"/>
    </source>
</evidence>
<dbReference type="Proteomes" id="UP000789920">
    <property type="component" value="Unassembled WGS sequence"/>
</dbReference>
<reference evidence="1" key="1">
    <citation type="submission" date="2021-06" db="EMBL/GenBank/DDBJ databases">
        <authorList>
            <person name="Kallberg Y."/>
            <person name="Tangrot J."/>
            <person name="Rosling A."/>
        </authorList>
    </citation>
    <scope>NUCLEOTIDE SEQUENCE</scope>
    <source>
        <strain evidence="1">MA461A</strain>
    </source>
</reference>